<dbReference type="Pfam" id="PF04525">
    <property type="entry name" value="LOR"/>
    <property type="match status" value="1"/>
</dbReference>
<comment type="caution">
    <text evidence="2">The sequence shown here is derived from an EMBL/GenBank/DDBJ whole genome shotgun (WGS) entry which is preliminary data.</text>
</comment>
<accession>A0A917THR3</accession>
<dbReference type="Gene3D" id="2.40.160.200">
    <property type="entry name" value="LURP1-related"/>
    <property type="match status" value="1"/>
</dbReference>
<dbReference type="RefSeq" id="WP_117152304.1">
    <property type="nucleotide sequence ID" value="NZ_BMLG01000001.1"/>
</dbReference>
<gene>
    <name evidence="2" type="ORF">GCM10011351_06750</name>
</gene>
<dbReference type="InterPro" id="IPR025659">
    <property type="entry name" value="Tubby-like_C"/>
</dbReference>
<dbReference type="EMBL" id="BMLG01000001">
    <property type="protein sequence ID" value="GGM23617.1"/>
    <property type="molecule type" value="Genomic_DNA"/>
</dbReference>
<dbReference type="InterPro" id="IPR038595">
    <property type="entry name" value="LOR_sf"/>
</dbReference>
<dbReference type="OrthoDB" id="652307at2"/>
<dbReference type="SUPFAM" id="SSF54518">
    <property type="entry name" value="Tubby C-terminal domain-like"/>
    <property type="match status" value="1"/>
</dbReference>
<keyword evidence="3" id="KW-1185">Reference proteome</keyword>
<comment type="similarity">
    <text evidence="1">Belongs to the LOR family.</text>
</comment>
<dbReference type="AlphaFoldDB" id="A0A917THR3"/>
<reference evidence="2" key="2">
    <citation type="submission" date="2020-09" db="EMBL/GenBank/DDBJ databases">
        <authorList>
            <person name="Sun Q."/>
            <person name="Zhou Y."/>
        </authorList>
    </citation>
    <scope>NUCLEOTIDE SEQUENCE</scope>
    <source>
        <strain evidence="2">CGMCC 1.6333</strain>
    </source>
</reference>
<evidence type="ECO:0008006" key="4">
    <source>
        <dbReference type="Google" id="ProtNLM"/>
    </source>
</evidence>
<name>A0A917THR3_9BACI</name>
<sequence>MNKLYIKQKVFSLGGNFTVKDESEQDKYVIEGSFLSIPKTFTIKDTAENEIGTITKKVFSFLPKFFVEVHGEEVVTIQKEFSFFKSRYHIDGRGIEVQGDWWDKNFEVVSHGEVVGQVNEKWFTWGDTYEVIVKDESLEHIIISLVVAIDFVKQQENSAAANAGN</sequence>
<dbReference type="Proteomes" id="UP000618460">
    <property type="component" value="Unassembled WGS sequence"/>
</dbReference>
<reference evidence="2" key="1">
    <citation type="journal article" date="2014" name="Int. J. Syst. Evol. Microbiol.">
        <title>Complete genome sequence of Corynebacterium casei LMG S-19264T (=DSM 44701T), isolated from a smear-ripened cheese.</title>
        <authorList>
            <consortium name="US DOE Joint Genome Institute (JGI-PGF)"/>
            <person name="Walter F."/>
            <person name="Albersmeier A."/>
            <person name="Kalinowski J."/>
            <person name="Ruckert C."/>
        </authorList>
    </citation>
    <scope>NUCLEOTIDE SEQUENCE</scope>
    <source>
        <strain evidence="2">CGMCC 1.6333</strain>
    </source>
</reference>
<proteinExistence type="inferred from homology"/>
<dbReference type="InterPro" id="IPR007612">
    <property type="entry name" value="LOR"/>
</dbReference>
<evidence type="ECO:0000256" key="1">
    <source>
        <dbReference type="ARBA" id="ARBA00005437"/>
    </source>
</evidence>
<evidence type="ECO:0000313" key="3">
    <source>
        <dbReference type="Proteomes" id="UP000618460"/>
    </source>
</evidence>
<evidence type="ECO:0000313" key="2">
    <source>
        <dbReference type="EMBL" id="GGM23617.1"/>
    </source>
</evidence>
<organism evidence="2 3">
    <name type="scientific">Paraliobacillus quinghaiensis</name>
    <dbReference type="NCBI Taxonomy" id="470815"/>
    <lineage>
        <taxon>Bacteria</taxon>
        <taxon>Bacillati</taxon>
        <taxon>Bacillota</taxon>
        <taxon>Bacilli</taxon>
        <taxon>Bacillales</taxon>
        <taxon>Bacillaceae</taxon>
        <taxon>Paraliobacillus</taxon>
    </lineage>
</organism>
<protein>
    <recommendedName>
        <fullName evidence="4">LURP-one-related family protein</fullName>
    </recommendedName>
</protein>